<evidence type="ECO:0000256" key="2">
    <source>
        <dbReference type="ARBA" id="ARBA00023136"/>
    </source>
</evidence>
<dbReference type="GO" id="GO:0005102">
    <property type="term" value="F:signaling receptor binding"/>
    <property type="evidence" value="ECO:0007669"/>
    <property type="project" value="TreeGrafter"/>
</dbReference>
<dbReference type="Gene3D" id="2.60.40.10">
    <property type="entry name" value="Immunoglobulins"/>
    <property type="match status" value="1"/>
</dbReference>
<dbReference type="GeneTree" id="ENSGT01150000287893"/>
<dbReference type="InParanoid" id="A0A3Q1HFC4"/>
<evidence type="ECO:0000256" key="1">
    <source>
        <dbReference type="ARBA" id="ARBA00004370"/>
    </source>
</evidence>
<keyword evidence="2 4" id="KW-0472">Membrane</keyword>
<sequence length="197" mass="21950">TKNRKAQNHHGCSYKLLGYSCDLLLWTCRVKVEPFSLFSSSVQINITANLGDRVILPCNTSSKYGALEWSRVGMNDSVYLYKDGQLYKEGQDPSYKNRVELMNGSLSVIISDVRINDTGTYECLVAPKSRRNLQSKTLQLINTINLTVEPGELVCVCVWIRVEAASWLLIGNGFYKRTGHIGLISVLVAVVVVGFVI</sequence>
<protein>
    <recommendedName>
        <fullName evidence="5">Ig-like domain-containing protein</fullName>
    </recommendedName>
</protein>
<evidence type="ECO:0000259" key="5">
    <source>
        <dbReference type="PROSITE" id="PS50835"/>
    </source>
</evidence>
<dbReference type="PANTHER" id="PTHR24100">
    <property type="entry name" value="BUTYROPHILIN"/>
    <property type="match status" value="1"/>
</dbReference>
<dbReference type="Pfam" id="PF07686">
    <property type="entry name" value="V-set"/>
    <property type="match status" value="1"/>
</dbReference>
<dbReference type="OrthoDB" id="6157407at2759"/>
<dbReference type="InterPro" id="IPR013106">
    <property type="entry name" value="Ig_V-set"/>
</dbReference>
<evidence type="ECO:0000313" key="7">
    <source>
        <dbReference type="Proteomes" id="UP000265040"/>
    </source>
</evidence>
<reference evidence="6" key="1">
    <citation type="submission" date="2021-04" db="EMBL/GenBank/DDBJ databases">
        <authorList>
            <consortium name="Wellcome Sanger Institute Data Sharing"/>
        </authorList>
    </citation>
    <scope>NUCLEOTIDE SEQUENCE [LARGE SCALE GENOMIC DNA]</scope>
</reference>
<dbReference type="InterPro" id="IPR050504">
    <property type="entry name" value="IgSF_BTN/MOG"/>
</dbReference>
<evidence type="ECO:0000256" key="4">
    <source>
        <dbReference type="SAM" id="Phobius"/>
    </source>
</evidence>
<feature type="transmembrane region" description="Helical" evidence="4">
    <location>
        <begin position="178"/>
        <end position="196"/>
    </location>
</feature>
<dbReference type="PANTHER" id="PTHR24100:SF151">
    <property type="entry name" value="ICOS LIGAND"/>
    <property type="match status" value="1"/>
</dbReference>
<proteinExistence type="predicted"/>
<evidence type="ECO:0000313" key="6">
    <source>
        <dbReference type="Ensembl" id="ENSATEP00000007372.2"/>
    </source>
</evidence>
<dbReference type="GO" id="GO:0050852">
    <property type="term" value="P:T cell receptor signaling pathway"/>
    <property type="evidence" value="ECO:0007669"/>
    <property type="project" value="TreeGrafter"/>
</dbReference>
<feature type="domain" description="Ig-like" evidence="5">
    <location>
        <begin position="34"/>
        <end position="139"/>
    </location>
</feature>
<dbReference type="InterPro" id="IPR013783">
    <property type="entry name" value="Ig-like_fold"/>
</dbReference>
<reference evidence="6" key="3">
    <citation type="submission" date="2025-09" db="UniProtKB">
        <authorList>
            <consortium name="Ensembl"/>
        </authorList>
    </citation>
    <scope>IDENTIFICATION</scope>
</reference>
<keyword evidence="7" id="KW-1185">Reference proteome</keyword>
<dbReference type="InterPro" id="IPR036179">
    <property type="entry name" value="Ig-like_dom_sf"/>
</dbReference>
<name>A0A3Q1HFC4_ANATE</name>
<dbReference type="PROSITE" id="PS50835">
    <property type="entry name" value="IG_LIKE"/>
    <property type="match status" value="1"/>
</dbReference>
<evidence type="ECO:0000256" key="3">
    <source>
        <dbReference type="ARBA" id="ARBA00023319"/>
    </source>
</evidence>
<dbReference type="SMART" id="SM00409">
    <property type="entry name" value="IG"/>
    <property type="match status" value="1"/>
</dbReference>
<dbReference type="SUPFAM" id="SSF48726">
    <property type="entry name" value="Immunoglobulin"/>
    <property type="match status" value="1"/>
</dbReference>
<keyword evidence="4" id="KW-1133">Transmembrane helix</keyword>
<dbReference type="InterPro" id="IPR003599">
    <property type="entry name" value="Ig_sub"/>
</dbReference>
<keyword evidence="3" id="KW-0393">Immunoglobulin domain</keyword>
<accession>A0A3Q1HFC4</accession>
<dbReference type="AlphaFoldDB" id="A0A3Q1HFC4"/>
<organism evidence="6 7">
    <name type="scientific">Anabas testudineus</name>
    <name type="common">Climbing perch</name>
    <name type="synonym">Anthias testudineus</name>
    <dbReference type="NCBI Taxonomy" id="64144"/>
    <lineage>
        <taxon>Eukaryota</taxon>
        <taxon>Metazoa</taxon>
        <taxon>Chordata</taxon>
        <taxon>Craniata</taxon>
        <taxon>Vertebrata</taxon>
        <taxon>Euteleostomi</taxon>
        <taxon>Actinopterygii</taxon>
        <taxon>Neopterygii</taxon>
        <taxon>Teleostei</taxon>
        <taxon>Neoteleostei</taxon>
        <taxon>Acanthomorphata</taxon>
        <taxon>Anabantaria</taxon>
        <taxon>Anabantiformes</taxon>
        <taxon>Anabantoidei</taxon>
        <taxon>Anabantidae</taxon>
        <taxon>Anabas</taxon>
    </lineage>
</organism>
<dbReference type="GO" id="GO:0001817">
    <property type="term" value="P:regulation of cytokine production"/>
    <property type="evidence" value="ECO:0007669"/>
    <property type="project" value="TreeGrafter"/>
</dbReference>
<comment type="subcellular location">
    <subcellularLocation>
        <location evidence="1">Membrane</location>
    </subcellularLocation>
</comment>
<dbReference type="InterPro" id="IPR007110">
    <property type="entry name" value="Ig-like_dom"/>
</dbReference>
<keyword evidence="4" id="KW-0812">Transmembrane</keyword>
<dbReference type="Proteomes" id="UP000265040">
    <property type="component" value="Chromosome 18"/>
</dbReference>
<reference evidence="6" key="2">
    <citation type="submission" date="2025-08" db="UniProtKB">
        <authorList>
            <consortium name="Ensembl"/>
        </authorList>
    </citation>
    <scope>IDENTIFICATION</scope>
</reference>
<dbReference type="Ensembl" id="ENSATET00000007496.2">
    <property type="protein sequence ID" value="ENSATEP00000007372.2"/>
    <property type="gene ID" value="ENSATEG00000033210.1"/>
</dbReference>
<dbReference type="GO" id="GO:0009897">
    <property type="term" value="C:external side of plasma membrane"/>
    <property type="evidence" value="ECO:0007669"/>
    <property type="project" value="TreeGrafter"/>
</dbReference>